<sequence>MLNKQQIINDLKKLDMDDYRKIIIEFVDEFKYPKITLYSFGNLKHPSISDLDLVIVYDDRLDDSFVAKIVEKAKKFVVSNEVKKYVFTHDILIYPKSIFRKIKFLHTFQNMKLLCGKEVDILVPSEEEQSIVDKVHFINFTYNALFWLKGIRLQKKVYLRQTLLTLNSVRHSFVFLKKIYQDSNLIKWIDILGEVRQDYSLIYKISFHELEEIFFEYLQKFLARFLRKWIDFSNLDKLINKKILVLHGRRMIAVPSLSIIHGASYCKCCPENKQSIYWKIHRSLYPINNFTIKDRNYKGVLRHQMEAAMEFEVLYRKFRIKPLIPLMCNYCTPVMTKKQKIRSLLNSFVVKIQLL</sequence>
<dbReference type="RefSeq" id="WP_068671788.1">
    <property type="nucleotide sequence ID" value="NZ_LWLG01000023.1"/>
</dbReference>
<dbReference type="AlphaFoldDB" id="A0A179D222"/>
<evidence type="ECO:0000313" key="1">
    <source>
        <dbReference type="EMBL" id="OAQ19841.1"/>
    </source>
</evidence>
<accession>A0A179D222</accession>
<dbReference type="EMBL" id="LWLG01000023">
    <property type="protein sequence ID" value="OAQ19841.1"/>
    <property type="molecule type" value="Genomic_DNA"/>
</dbReference>
<name>A0A179D222_9BACT</name>
<keyword evidence="2" id="KW-1185">Reference proteome</keyword>
<dbReference type="OrthoDB" id="9816584at2"/>
<comment type="caution">
    <text evidence="1">The sequence shown here is derived from an EMBL/GenBank/DDBJ whole genome shotgun (WGS) entry which is preliminary data.</text>
</comment>
<organism evidence="1 2">
    <name type="scientific">Thermosulfurimonas dismutans</name>
    <dbReference type="NCBI Taxonomy" id="999894"/>
    <lineage>
        <taxon>Bacteria</taxon>
        <taxon>Pseudomonadati</taxon>
        <taxon>Thermodesulfobacteriota</taxon>
        <taxon>Thermodesulfobacteria</taxon>
        <taxon>Thermodesulfobacteriales</taxon>
        <taxon>Thermodesulfobacteriaceae</taxon>
        <taxon>Thermosulfurimonas</taxon>
    </lineage>
</organism>
<gene>
    <name evidence="1" type="ORF">TDIS_2059</name>
</gene>
<dbReference type="Proteomes" id="UP000078390">
    <property type="component" value="Unassembled WGS sequence"/>
</dbReference>
<evidence type="ECO:0000313" key="2">
    <source>
        <dbReference type="Proteomes" id="UP000078390"/>
    </source>
</evidence>
<proteinExistence type="predicted"/>
<reference evidence="1 2" key="1">
    <citation type="submission" date="2016-04" db="EMBL/GenBank/DDBJ databases">
        <title>Genome analysis of Thermosulfurimonas dismutans, the first thermophilic sulfur-disproportionating bacterium of the phylum Thermodesulfobacteria.</title>
        <authorList>
            <person name="Mardanov A.V."/>
            <person name="Beletsky A.V."/>
            <person name="Kadnikov V.V."/>
            <person name="Slobodkin A.I."/>
            <person name="Ravin N.V."/>
        </authorList>
    </citation>
    <scope>NUCLEOTIDE SEQUENCE [LARGE SCALE GENOMIC DNA]</scope>
    <source>
        <strain evidence="1 2">S95</strain>
    </source>
</reference>
<protein>
    <submittedName>
        <fullName evidence="1">Uncharacterized protein</fullName>
    </submittedName>
</protein>
<dbReference type="STRING" id="999894.TDIS_2059"/>